<evidence type="ECO:0000256" key="1">
    <source>
        <dbReference type="ARBA" id="ARBA00004442"/>
    </source>
</evidence>
<evidence type="ECO:0000313" key="6">
    <source>
        <dbReference type="EMBL" id="NNV54423.1"/>
    </source>
</evidence>
<dbReference type="InterPro" id="IPR000531">
    <property type="entry name" value="Beta-barrel_TonB"/>
</dbReference>
<evidence type="ECO:0000256" key="3">
    <source>
        <dbReference type="ARBA" id="ARBA00023237"/>
    </source>
</evidence>
<dbReference type="Gene3D" id="2.60.40.1120">
    <property type="entry name" value="Carboxypeptidase-like, regulatory domain"/>
    <property type="match status" value="1"/>
</dbReference>
<keyword evidence="7" id="KW-1185">Reference proteome</keyword>
<dbReference type="SUPFAM" id="SSF56935">
    <property type="entry name" value="Porins"/>
    <property type="match status" value="1"/>
</dbReference>
<protein>
    <submittedName>
        <fullName evidence="6">TonB-dependent receptor</fullName>
    </submittedName>
</protein>
<dbReference type="EMBL" id="WHPF01000002">
    <property type="protein sequence ID" value="NNV54423.1"/>
    <property type="molecule type" value="Genomic_DNA"/>
</dbReference>
<sequence>MNQFAIFFTLFFFTISSFAQVTISGKVKDGRGRPLIGAAISLKDSYDGAIADSLGNFSFVTTEKGSFLLTITNVGYKGFEKTIVLDKLPIVIEAELKEQLDELKAVTVMAGAFAAGDNKRAATVLSSMDVLTVGGANADITSAVKTLPGAQQIGEQEGLFVRGGAGYETKQFIDGTLVNNAFFSSTPDIASRGRFSPLLFKGTVFSTGGYSALYGQALSSALILESIDLPEKTAVNASISPIILGAGFQELAKDKKSSFGFNYTYVNLSTYFNIVKQRPDYFKIPVFHNADANLRFKTKGGGIIKYYTTFTYSDLGLRRPDIDSLSLKDAFALHNLNWYNNLSWRENLGKGWKMNLGLSYSTNKDDISQQLQNADNVQQFIADYPYNTKNFTLGSRQDLSQIRAVFEKKLFGISTVRFGSEYWYAVNTSTYNSGTPIQLKDNYQAVFAETDIFITNALAAKVGGRFEHSSIINKLNLAPRLSLAYKVGKGAQVSAAYGEFYQKPENTQLFFTTNLGYTKATHYIVNYQRTVTDRIFRIEAFYKEYNDLVKSIPINNGLFNYNNNGFGYAKGIELFWRDKKSIKNFDYWISYSYLDTKRDYLNFPNELTPNFAAKHTASFVMKRFFVDIKTGFNLTYNYATGRPYYNFQYNNNSGKYTVADKGQTKDYHNLGFSMNYVPSIGKTNAKTFWVLVASVTNVLGSNQVYGYNYSYNGLIKEAVTPPAKRFYFIGVFLSWGVDRTQDAINNNL</sequence>
<dbReference type="Gene3D" id="2.40.170.20">
    <property type="entry name" value="TonB-dependent receptor, beta-barrel domain"/>
    <property type="match status" value="1"/>
</dbReference>
<name>A0A8J8JS68_9BACT</name>
<keyword evidence="2" id="KW-0472">Membrane</keyword>
<gene>
    <name evidence="6" type="ORF">GD597_03055</name>
</gene>
<dbReference type="InterPro" id="IPR036942">
    <property type="entry name" value="Beta-barrel_TonB_sf"/>
</dbReference>
<dbReference type="InterPro" id="IPR008969">
    <property type="entry name" value="CarboxyPept-like_regulatory"/>
</dbReference>
<keyword evidence="3" id="KW-0998">Cell outer membrane</keyword>
<dbReference type="RefSeq" id="WP_171606346.1">
    <property type="nucleotide sequence ID" value="NZ_WHPF01000002.1"/>
</dbReference>
<evidence type="ECO:0000256" key="4">
    <source>
        <dbReference type="SAM" id="SignalP"/>
    </source>
</evidence>
<organism evidence="6 7">
    <name type="scientific">Limnovirga soli</name>
    <dbReference type="NCBI Taxonomy" id="2656915"/>
    <lineage>
        <taxon>Bacteria</taxon>
        <taxon>Pseudomonadati</taxon>
        <taxon>Bacteroidota</taxon>
        <taxon>Chitinophagia</taxon>
        <taxon>Chitinophagales</taxon>
        <taxon>Chitinophagaceae</taxon>
        <taxon>Limnovirga</taxon>
    </lineage>
</organism>
<evidence type="ECO:0000259" key="5">
    <source>
        <dbReference type="Pfam" id="PF00593"/>
    </source>
</evidence>
<dbReference type="Pfam" id="PF00593">
    <property type="entry name" value="TonB_dep_Rec_b-barrel"/>
    <property type="match status" value="1"/>
</dbReference>
<accession>A0A8J8JS68</accession>
<dbReference type="SUPFAM" id="SSF49464">
    <property type="entry name" value="Carboxypeptidase regulatory domain-like"/>
    <property type="match status" value="1"/>
</dbReference>
<dbReference type="GO" id="GO:0009279">
    <property type="term" value="C:cell outer membrane"/>
    <property type="evidence" value="ECO:0007669"/>
    <property type="project" value="UniProtKB-SubCell"/>
</dbReference>
<feature type="chain" id="PRO_5035302658" evidence="4">
    <location>
        <begin position="20"/>
        <end position="748"/>
    </location>
</feature>
<feature type="domain" description="TonB-dependent receptor-like beta-barrel" evidence="5">
    <location>
        <begin position="307"/>
        <end position="697"/>
    </location>
</feature>
<dbReference type="AlphaFoldDB" id="A0A8J8JS68"/>
<feature type="signal peptide" evidence="4">
    <location>
        <begin position="1"/>
        <end position="19"/>
    </location>
</feature>
<evidence type="ECO:0000313" key="7">
    <source>
        <dbReference type="Proteomes" id="UP000598971"/>
    </source>
</evidence>
<evidence type="ECO:0000256" key="2">
    <source>
        <dbReference type="ARBA" id="ARBA00023136"/>
    </source>
</evidence>
<dbReference type="Pfam" id="PF13715">
    <property type="entry name" value="CarbopepD_reg_2"/>
    <property type="match status" value="1"/>
</dbReference>
<keyword evidence="4" id="KW-0732">Signal</keyword>
<dbReference type="Proteomes" id="UP000598971">
    <property type="component" value="Unassembled WGS sequence"/>
</dbReference>
<comment type="subcellular location">
    <subcellularLocation>
        <location evidence="1">Cell outer membrane</location>
    </subcellularLocation>
</comment>
<keyword evidence="6" id="KW-0675">Receptor</keyword>
<proteinExistence type="predicted"/>
<comment type="caution">
    <text evidence="6">The sequence shown here is derived from an EMBL/GenBank/DDBJ whole genome shotgun (WGS) entry which is preliminary data.</text>
</comment>
<reference evidence="6" key="1">
    <citation type="submission" date="2019-10" db="EMBL/GenBank/DDBJ databases">
        <title>Draft genome sequence of Panacibacter sp. KCS-6.</title>
        <authorList>
            <person name="Yim K.J."/>
        </authorList>
    </citation>
    <scope>NUCLEOTIDE SEQUENCE</scope>
    <source>
        <strain evidence="6">KCS-6</strain>
    </source>
</reference>